<reference evidence="2" key="1">
    <citation type="submission" date="2023-01" db="EMBL/GenBank/DDBJ databases">
        <title>Genome assembly of the deep-sea coral Lophelia pertusa.</title>
        <authorList>
            <person name="Herrera S."/>
            <person name="Cordes E."/>
        </authorList>
    </citation>
    <scope>NUCLEOTIDE SEQUENCE</scope>
    <source>
        <strain evidence="2">USNM1676648</strain>
        <tissue evidence="2">Polyp</tissue>
    </source>
</reference>
<name>A0A9W9YGX9_9CNID</name>
<dbReference type="AlphaFoldDB" id="A0A9W9YGX9"/>
<dbReference type="Gene3D" id="1.10.533.10">
    <property type="entry name" value="Death Domain, Fas"/>
    <property type="match status" value="2"/>
</dbReference>
<dbReference type="OrthoDB" id="5989737at2759"/>
<dbReference type="InterPro" id="IPR011029">
    <property type="entry name" value="DEATH-like_dom_sf"/>
</dbReference>
<sequence length="255" mass="29453">MESRLPQTASTPSAVQFVSVVDQLTSEVVTDNTRLLKKLSTYLDRESDVIKHWKHLAYVLDVPPEETRKFDMYTEHSPTEDLFNFLSDIWNPHLTVQELKMKLTELHRMDVVHSLETEFPDEMKVSDLISGEPKFIMLLSPKLDIESSTDIGNWRSLATEFGIRIEKIEQFGLRGSGPAGALFSYMRAAEGLCDLTMGQLLDHFQAMKRLDLVYMLEKQQPKIEADAFVLAFSIERNYGKHNQRQKKQNFMLHSR</sequence>
<feature type="domain" description="Death" evidence="1">
    <location>
        <begin position="153"/>
        <end position="220"/>
    </location>
</feature>
<proteinExistence type="predicted"/>
<dbReference type="Proteomes" id="UP001163046">
    <property type="component" value="Unassembled WGS sequence"/>
</dbReference>
<organism evidence="2 3">
    <name type="scientific">Desmophyllum pertusum</name>
    <dbReference type="NCBI Taxonomy" id="174260"/>
    <lineage>
        <taxon>Eukaryota</taxon>
        <taxon>Metazoa</taxon>
        <taxon>Cnidaria</taxon>
        <taxon>Anthozoa</taxon>
        <taxon>Hexacorallia</taxon>
        <taxon>Scleractinia</taxon>
        <taxon>Caryophylliina</taxon>
        <taxon>Caryophylliidae</taxon>
        <taxon>Desmophyllum</taxon>
    </lineage>
</organism>
<evidence type="ECO:0000313" key="3">
    <source>
        <dbReference type="Proteomes" id="UP001163046"/>
    </source>
</evidence>
<gene>
    <name evidence="2" type="ORF">OS493_005799</name>
</gene>
<dbReference type="GO" id="GO:0007165">
    <property type="term" value="P:signal transduction"/>
    <property type="evidence" value="ECO:0007669"/>
    <property type="project" value="InterPro"/>
</dbReference>
<dbReference type="EMBL" id="MU827779">
    <property type="protein sequence ID" value="KAJ7339404.1"/>
    <property type="molecule type" value="Genomic_DNA"/>
</dbReference>
<evidence type="ECO:0000313" key="2">
    <source>
        <dbReference type="EMBL" id="KAJ7339404.1"/>
    </source>
</evidence>
<protein>
    <recommendedName>
        <fullName evidence="1">Death domain-containing protein</fullName>
    </recommendedName>
</protein>
<keyword evidence="3" id="KW-1185">Reference proteome</keyword>
<evidence type="ECO:0000259" key="1">
    <source>
        <dbReference type="PROSITE" id="PS50017"/>
    </source>
</evidence>
<comment type="caution">
    <text evidence="2">The sequence shown here is derived from an EMBL/GenBank/DDBJ whole genome shotgun (WGS) entry which is preliminary data.</text>
</comment>
<accession>A0A9W9YGX9</accession>
<dbReference type="SUPFAM" id="SSF47986">
    <property type="entry name" value="DEATH domain"/>
    <property type="match status" value="2"/>
</dbReference>
<dbReference type="InterPro" id="IPR000488">
    <property type="entry name" value="Death_dom"/>
</dbReference>
<dbReference type="PROSITE" id="PS50017">
    <property type="entry name" value="DEATH_DOMAIN"/>
    <property type="match status" value="1"/>
</dbReference>